<dbReference type="OMA" id="GFPKECI"/>
<organism evidence="2 3">
    <name type="scientific">Hypocrea virens (strain Gv29-8 / FGSC 10586)</name>
    <name type="common">Gliocladium virens</name>
    <name type="synonym">Trichoderma virens</name>
    <dbReference type="NCBI Taxonomy" id="413071"/>
    <lineage>
        <taxon>Eukaryota</taxon>
        <taxon>Fungi</taxon>
        <taxon>Dikarya</taxon>
        <taxon>Ascomycota</taxon>
        <taxon>Pezizomycotina</taxon>
        <taxon>Sordariomycetes</taxon>
        <taxon>Hypocreomycetidae</taxon>
        <taxon>Hypocreales</taxon>
        <taxon>Hypocreaceae</taxon>
        <taxon>Trichoderma</taxon>
    </lineage>
</organism>
<feature type="compositionally biased region" description="Polar residues" evidence="1">
    <location>
        <begin position="78"/>
        <end position="94"/>
    </location>
</feature>
<evidence type="ECO:0000313" key="2">
    <source>
        <dbReference type="EMBL" id="EHK18096.1"/>
    </source>
</evidence>
<feature type="compositionally biased region" description="Low complexity" evidence="1">
    <location>
        <begin position="181"/>
        <end position="191"/>
    </location>
</feature>
<dbReference type="OrthoDB" id="4865224at2759"/>
<comment type="caution">
    <text evidence="2">The sequence shown here is derived from an EMBL/GenBank/DDBJ whole genome shotgun (WGS) entry which is preliminary data.</text>
</comment>
<evidence type="ECO:0000313" key="3">
    <source>
        <dbReference type="Proteomes" id="UP000007115"/>
    </source>
</evidence>
<dbReference type="SUPFAM" id="SSF54928">
    <property type="entry name" value="RNA-binding domain, RBD"/>
    <property type="match status" value="1"/>
</dbReference>
<sequence>MAVRITDRLINLTPPPSSMVSPTTFSPMSAHHEEQGDNIVSADPGGQRATPNGLGQSNVSSSQSFVTAPRRGCGLRTEANNSNDSNQTKGDQNEYQRNYKKRAECLEIFQDIQDALWQQFHQMQTIVFDSKEIECTLQELSIEEFDIELIRALRTLGNSLTGVRHILKGNIVMMEEAKAAPSPSSSVVSSSTPQSDEHGMTNSRVGSPDTVETEPDLLLDDVTFDLEITGTSDVDGDRPIDNWNIALTEGDDPFVDASGEDATIPLDLNYKPDAADIHMPASHTGMRSRRVILKNLPPDATLPLITRGIRCHGGLVSMMMINTAPIFGDNTKTAILEFMHHQSAVQFTNATNKSPLLYKAKNGDVYSADPWLVPSSSYGFGRIDRGLIDNKCTRVLLLKGFPKECIWYFINAVGMNNIAYADYDQSLDGFTVAFTSLFQANKADRLIFQGRFSDFYTINPQDAKFRIFLQDSTHVVERSRVNARQLETPIIHRSGDDFEEQWNRYPYNDYLPPHLRKAAAQSGPTRLSLKTRLALQYDIDESEVDDYLDDLEKYKDTEYRLIGSSITLKRRKWGWSISAEDENKLFLANTLHEPEWAEHWDEHFKSCGEINRRKWEHYGMVAKHRREKAAEQGLSLDSVPKCPKGCEMGCRDIKTVPAAPVVKKFFEKRY</sequence>
<feature type="region of interest" description="Disordered" evidence="1">
    <location>
        <begin position="1"/>
        <end position="94"/>
    </location>
</feature>
<feature type="compositionally biased region" description="Low complexity" evidence="1">
    <location>
        <begin position="18"/>
        <end position="29"/>
    </location>
</feature>
<dbReference type="AlphaFoldDB" id="G9N5Q4"/>
<evidence type="ECO:0008006" key="4">
    <source>
        <dbReference type="Google" id="ProtNLM"/>
    </source>
</evidence>
<feature type="compositionally biased region" description="Polar residues" evidence="1">
    <location>
        <begin position="49"/>
        <end position="66"/>
    </location>
</feature>
<name>G9N5Q4_HYPVG</name>
<keyword evidence="3" id="KW-1185">Reference proteome</keyword>
<protein>
    <recommendedName>
        <fullName evidence="4">RRM domain-containing protein</fullName>
    </recommendedName>
</protein>
<dbReference type="eggNOG" id="ENOG502T677">
    <property type="taxonomic scope" value="Eukaryota"/>
</dbReference>
<dbReference type="GeneID" id="25790320"/>
<dbReference type="RefSeq" id="XP_013952294.1">
    <property type="nucleotide sequence ID" value="XM_014096819.1"/>
</dbReference>
<accession>G9N5Q4</accession>
<dbReference type="InterPro" id="IPR035979">
    <property type="entry name" value="RBD_domain_sf"/>
</dbReference>
<proteinExistence type="predicted"/>
<dbReference type="HOGENOM" id="CLU_409961_0_0_1"/>
<dbReference type="Proteomes" id="UP000007115">
    <property type="component" value="Unassembled WGS sequence"/>
</dbReference>
<gene>
    <name evidence="2" type="ORF">TRIVIDRAFT_205021</name>
</gene>
<feature type="region of interest" description="Disordered" evidence="1">
    <location>
        <begin position="179"/>
        <end position="212"/>
    </location>
</feature>
<dbReference type="GO" id="GO:0003676">
    <property type="term" value="F:nucleic acid binding"/>
    <property type="evidence" value="ECO:0007669"/>
    <property type="project" value="InterPro"/>
</dbReference>
<dbReference type="InParanoid" id="G9N5Q4"/>
<reference evidence="2 3" key="1">
    <citation type="journal article" date="2011" name="Genome Biol.">
        <title>Comparative genome sequence analysis underscores mycoparasitism as the ancestral life style of Trichoderma.</title>
        <authorList>
            <person name="Kubicek C.P."/>
            <person name="Herrera-Estrella A."/>
            <person name="Seidl-Seiboth V."/>
            <person name="Martinez D.A."/>
            <person name="Druzhinina I.S."/>
            <person name="Thon M."/>
            <person name="Zeilinger S."/>
            <person name="Casas-Flores S."/>
            <person name="Horwitz B.A."/>
            <person name="Mukherjee P.K."/>
            <person name="Mukherjee M."/>
            <person name="Kredics L."/>
            <person name="Alcaraz L.D."/>
            <person name="Aerts A."/>
            <person name="Antal Z."/>
            <person name="Atanasova L."/>
            <person name="Cervantes-Badillo M.G."/>
            <person name="Challacombe J."/>
            <person name="Chertkov O."/>
            <person name="McCluskey K."/>
            <person name="Coulpier F."/>
            <person name="Deshpande N."/>
            <person name="von Doehren H."/>
            <person name="Ebbole D.J."/>
            <person name="Esquivel-Naranjo E.U."/>
            <person name="Fekete E."/>
            <person name="Flipphi M."/>
            <person name="Glaser F."/>
            <person name="Gomez-Rodriguez E.Y."/>
            <person name="Gruber S."/>
            <person name="Han C."/>
            <person name="Henrissat B."/>
            <person name="Hermosa R."/>
            <person name="Hernandez-Onate M."/>
            <person name="Karaffa L."/>
            <person name="Kosti I."/>
            <person name="Le Crom S."/>
            <person name="Lindquist E."/>
            <person name="Lucas S."/>
            <person name="Luebeck M."/>
            <person name="Luebeck P.S."/>
            <person name="Margeot A."/>
            <person name="Metz B."/>
            <person name="Misra M."/>
            <person name="Nevalainen H."/>
            <person name="Omann M."/>
            <person name="Packer N."/>
            <person name="Perrone G."/>
            <person name="Uresti-Rivera E.E."/>
            <person name="Salamov A."/>
            <person name="Schmoll M."/>
            <person name="Seiboth B."/>
            <person name="Shapiro H."/>
            <person name="Sukno S."/>
            <person name="Tamayo-Ramos J.A."/>
            <person name="Tisch D."/>
            <person name="Wiest A."/>
            <person name="Wilkinson H.H."/>
            <person name="Zhang M."/>
            <person name="Coutinho P.M."/>
            <person name="Kenerley C.M."/>
            <person name="Monte E."/>
            <person name="Baker S.E."/>
            <person name="Grigoriev I.V."/>
        </authorList>
    </citation>
    <scope>NUCLEOTIDE SEQUENCE [LARGE SCALE GENOMIC DNA]</scope>
    <source>
        <strain evidence="3">Gv29-8 / FGSC 10586</strain>
    </source>
</reference>
<dbReference type="VEuPathDB" id="FungiDB:TRIVIDRAFT_205021"/>
<dbReference type="EMBL" id="ABDF02000087">
    <property type="protein sequence ID" value="EHK18096.1"/>
    <property type="molecule type" value="Genomic_DNA"/>
</dbReference>
<evidence type="ECO:0000256" key="1">
    <source>
        <dbReference type="SAM" id="MobiDB-lite"/>
    </source>
</evidence>